<protein>
    <submittedName>
        <fullName evidence="10">MFS general substrate transporter</fullName>
    </submittedName>
</protein>
<sequence>MAGPTESDRHSDGSESPRGDKEATQHVERVQTRDSELGHAGYHDKGGLRTDNDDQDHYTEPPMSFNRWMSLVSMAMLWTGSQIPVYLFGGIPPYIYADIGGADRWIWLVLANLLSLAAVCPFVGSLSDIFGRRYVAIIGAAFVVVGMIICSTAHSMNVFIGGMVFAGIGAGINELTALAATSELAPTAKRGKYVAILIFSILPFCPSVLWGQLIAAHSSWRWVGALCGIWAFIGLVLTACFYFPPPRVNSEGLSKSEVFKQVDFVGGFLSVSGMILFMAGMQWGGYQYSWGSAHVLAPLILGAVLLVAFGFWEAYGAKYPMFPKRLRQEPRILSLTLVITFISGANFFSLLMFWPTQAFNVYGHDPVGVGIRGLPVGFSILAGACIVLWLLSVFRGQNKALMIGSSVLMTAGCGALSIARVDNLSQLWGILVVAGLGIGGIVVPASIITTIICPDDLIATVAALTLAIRVIGGSIGYCVYYNVFINKFVPSATYYIGGTMEFKLNITSPAVIKAAIELTGASLLSELETLPGIKGVPGAYEMVVIAGRLAYAEAYNTYSVPRLAQKRQYPFAFRHHARVKMDPVVSATIQAAVLSAISNILAQLISCHREGHGYTIDTTPLVISVVYALLSCPPNYLWQSWMESKFPGYTSPDDAGTVASITQQPQVKAALDAAGPTLQRIEETTTPALQKASAAASAATTALADNDTVKSARRRASEGVDTVRAKTQELEARAGINHSPMAKSPARSQTFSTSDGQTIEKKVDGAFAQPPPASTPKVLSVKNTAIKFALDQTFGAAINNALYILGIAFLQGQSADAAFSALRTDFLPLLFAGQKLWPLVSIISFTLVPLEYRTIFGGAIGIFWGVYLNLMAIGKK</sequence>
<dbReference type="Proteomes" id="UP000030706">
    <property type="component" value="Unassembled WGS sequence"/>
</dbReference>
<dbReference type="GeneID" id="40750041"/>
<dbReference type="InterPro" id="IPR036259">
    <property type="entry name" value="MFS_trans_sf"/>
</dbReference>
<keyword evidence="3" id="KW-0813">Transport</keyword>
<feature type="region of interest" description="Disordered" evidence="7">
    <location>
        <begin position="703"/>
        <end position="722"/>
    </location>
</feature>
<dbReference type="FunFam" id="1.20.1250.20:FF:000784">
    <property type="entry name" value="MFS drug efflux pump"/>
    <property type="match status" value="1"/>
</dbReference>
<feature type="transmembrane region" description="Helical" evidence="8">
    <location>
        <begin position="134"/>
        <end position="154"/>
    </location>
</feature>
<dbReference type="AlphaFoldDB" id="A0A074XPC6"/>
<name>A0A074XPC6_AURPU</name>
<evidence type="ECO:0000313" key="11">
    <source>
        <dbReference type="Proteomes" id="UP000030706"/>
    </source>
</evidence>
<dbReference type="GO" id="GO:0005886">
    <property type="term" value="C:plasma membrane"/>
    <property type="evidence" value="ECO:0007669"/>
    <property type="project" value="TreeGrafter"/>
</dbReference>
<dbReference type="PROSITE" id="PS50850">
    <property type="entry name" value="MFS"/>
    <property type="match status" value="1"/>
</dbReference>
<dbReference type="InterPro" id="IPR007248">
    <property type="entry name" value="Mpv17_PMP22"/>
</dbReference>
<dbReference type="EMBL" id="KL584980">
    <property type="protein sequence ID" value="KEQ85514.1"/>
    <property type="molecule type" value="Genomic_DNA"/>
</dbReference>
<evidence type="ECO:0000256" key="8">
    <source>
        <dbReference type="SAM" id="Phobius"/>
    </source>
</evidence>
<evidence type="ECO:0000256" key="4">
    <source>
        <dbReference type="ARBA" id="ARBA00022692"/>
    </source>
</evidence>
<dbReference type="OrthoDB" id="4161376at2759"/>
<feature type="transmembrane region" description="Helical" evidence="8">
    <location>
        <begin position="222"/>
        <end position="243"/>
    </location>
</feature>
<dbReference type="GO" id="GO:0022857">
    <property type="term" value="F:transmembrane transporter activity"/>
    <property type="evidence" value="ECO:0007669"/>
    <property type="project" value="InterPro"/>
</dbReference>
<feature type="transmembrane region" description="Helical" evidence="8">
    <location>
        <begin position="854"/>
        <end position="873"/>
    </location>
</feature>
<evidence type="ECO:0000256" key="2">
    <source>
        <dbReference type="ARBA" id="ARBA00006824"/>
    </source>
</evidence>
<keyword evidence="4 8" id="KW-0812">Transmembrane</keyword>
<dbReference type="Pfam" id="PF04117">
    <property type="entry name" value="Mpv17_PMP22"/>
    <property type="match status" value="1"/>
</dbReference>
<dbReference type="PANTHER" id="PTHR23501">
    <property type="entry name" value="MAJOR FACILITATOR SUPERFAMILY"/>
    <property type="match status" value="1"/>
</dbReference>
<dbReference type="HOGENOM" id="CLU_328163_0_0_1"/>
<feature type="transmembrane region" description="Helical" evidence="8">
    <location>
        <begin position="68"/>
        <end position="85"/>
    </location>
</feature>
<feature type="transmembrane region" description="Helical" evidence="8">
    <location>
        <begin position="374"/>
        <end position="394"/>
    </location>
</feature>
<gene>
    <name evidence="10" type="ORF">M438DRAFT_364595</name>
</gene>
<feature type="compositionally biased region" description="Basic and acidic residues" evidence="7">
    <location>
        <begin position="707"/>
        <end position="722"/>
    </location>
</feature>
<feature type="transmembrane region" description="Helical" evidence="8">
    <location>
        <begin position="332"/>
        <end position="354"/>
    </location>
</feature>
<proteinExistence type="inferred from homology"/>
<evidence type="ECO:0000256" key="6">
    <source>
        <dbReference type="ARBA" id="ARBA00023136"/>
    </source>
</evidence>
<evidence type="ECO:0000256" key="5">
    <source>
        <dbReference type="ARBA" id="ARBA00022989"/>
    </source>
</evidence>
<keyword evidence="6 8" id="KW-0472">Membrane</keyword>
<keyword evidence="11" id="KW-1185">Reference proteome</keyword>
<feature type="transmembrane region" description="Helical" evidence="8">
    <location>
        <begin position="427"/>
        <end position="445"/>
    </location>
</feature>
<feature type="transmembrane region" description="Helical" evidence="8">
    <location>
        <begin position="264"/>
        <end position="283"/>
    </location>
</feature>
<keyword evidence="5 8" id="KW-1133">Transmembrane helix</keyword>
<dbReference type="Gene3D" id="1.20.1250.20">
    <property type="entry name" value="MFS general substrate transporter like domains"/>
    <property type="match status" value="2"/>
</dbReference>
<evidence type="ECO:0000313" key="10">
    <source>
        <dbReference type="EMBL" id="KEQ85514.1"/>
    </source>
</evidence>
<evidence type="ECO:0000256" key="1">
    <source>
        <dbReference type="ARBA" id="ARBA00004141"/>
    </source>
</evidence>
<dbReference type="PANTHER" id="PTHR23501:SF109">
    <property type="entry name" value="MAJOR FACILITATOR SUPERFAMILY (MFS) PROFILE DOMAIN-CONTAINING PROTEIN-RELATED"/>
    <property type="match status" value="1"/>
</dbReference>
<feature type="transmembrane region" description="Helical" evidence="8">
    <location>
        <begin position="826"/>
        <end position="848"/>
    </location>
</feature>
<organism evidence="10 11">
    <name type="scientific">Aureobasidium pullulans EXF-150</name>
    <dbReference type="NCBI Taxonomy" id="1043002"/>
    <lineage>
        <taxon>Eukaryota</taxon>
        <taxon>Fungi</taxon>
        <taxon>Dikarya</taxon>
        <taxon>Ascomycota</taxon>
        <taxon>Pezizomycotina</taxon>
        <taxon>Dothideomycetes</taxon>
        <taxon>Dothideomycetidae</taxon>
        <taxon>Dothideales</taxon>
        <taxon>Saccotheciaceae</taxon>
        <taxon>Aureobasidium</taxon>
    </lineage>
</organism>
<dbReference type="InterPro" id="IPR020846">
    <property type="entry name" value="MFS_dom"/>
</dbReference>
<feature type="transmembrane region" description="Helical" evidence="8">
    <location>
        <begin position="193"/>
        <end position="216"/>
    </location>
</feature>
<feature type="domain" description="Major facilitator superfamily (MFS) profile" evidence="9">
    <location>
        <begin position="68"/>
        <end position="516"/>
    </location>
</feature>
<dbReference type="Pfam" id="PF06609">
    <property type="entry name" value="TRI12"/>
    <property type="match status" value="1"/>
</dbReference>
<evidence type="ECO:0000256" key="3">
    <source>
        <dbReference type="ARBA" id="ARBA00022448"/>
    </source>
</evidence>
<feature type="region of interest" description="Disordered" evidence="7">
    <location>
        <begin position="1"/>
        <end position="56"/>
    </location>
</feature>
<feature type="transmembrane region" description="Helical" evidence="8">
    <location>
        <begin position="457"/>
        <end position="483"/>
    </location>
</feature>
<feature type="transmembrane region" description="Helical" evidence="8">
    <location>
        <begin position="160"/>
        <end position="181"/>
    </location>
</feature>
<reference evidence="10 11" key="1">
    <citation type="journal article" date="2014" name="BMC Genomics">
        <title>Genome sequencing of four Aureobasidium pullulans varieties: biotechnological potential, stress tolerance, and description of new species.</title>
        <authorList>
            <person name="Gostin Ar C."/>
            <person name="Ohm R.A."/>
            <person name="Kogej T."/>
            <person name="Sonjak S."/>
            <person name="Turk M."/>
            <person name="Zajc J."/>
            <person name="Zalar P."/>
            <person name="Grube M."/>
            <person name="Sun H."/>
            <person name="Han J."/>
            <person name="Sharma A."/>
            <person name="Chiniquy J."/>
            <person name="Ngan C.Y."/>
            <person name="Lipzen A."/>
            <person name="Barry K."/>
            <person name="Grigoriev I.V."/>
            <person name="Gunde-Cimerman N."/>
        </authorList>
    </citation>
    <scope>NUCLEOTIDE SEQUENCE [LARGE SCALE GENOMIC DNA]</scope>
    <source>
        <strain evidence="10 11">EXF-150</strain>
    </source>
</reference>
<comment type="similarity">
    <text evidence="2">Belongs to the peroxisomal membrane protein PXMP2/4 family.</text>
</comment>
<dbReference type="RefSeq" id="XP_029761701.1">
    <property type="nucleotide sequence ID" value="XM_029907735.1"/>
</dbReference>
<dbReference type="InterPro" id="IPR010573">
    <property type="entry name" value="MFS_Str1/Tri12-like"/>
</dbReference>
<feature type="transmembrane region" description="Helical" evidence="8">
    <location>
        <begin position="295"/>
        <end position="312"/>
    </location>
</feature>
<feature type="transmembrane region" description="Helical" evidence="8">
    <location>
        <begin position="105"/>
        <end position="127"/>
    </location>
</feature>
<accession>A0A074XPC6</accession>
<evidence type="ECO:0000259" key="9">
    <source>
        <dbReference type="PROSITE" id="PS50850"/>
    </source>
</evidence>
<dbReference type="SUPFAM" id="SSF103473">
    <property type="entry name" value="MFS general substrate transporter"/>
    <property type="match status" value="1"/>
</dbReference>
<comment type="subcellular location">
    <subcellularLocation>
        <location evidence="1">Membrane</location>
        <topology evidence="1">Multi-pass membrane protein</topology>
    </subcellularLocation>
</comment>
<evidence type="ECO:0000256" key="7">
    <source>
        <dbReference type="SAM" id="MobiDB-lite"/>
    </source>
</evidence>